<dbReference type="PANTHER" id="PTHR43301:SF3">
    <property type="entry name" value="ARABINAN ENDO-1,5-ALPHA-L-ARABINOSIDASE A-RELATED"/>
    <property type="match status" value="1"/>
</dbReference>
<reference evidence="7" key="2">
    <citation type="journal article" date="2010" name="Nature">
        <title>Comparative genomics reveals mobile pathogenicity chromosomes in Fusarium.</title>
        <authorList>
            <person name="Ma L.J."/>
            <person name="van der Does H.C."/>
            <person name="Borkovich K.A."/>
            <person name="Coleman J.J."/>
            <person name="Daboussi M.J."/>
            <person name="Di Pietro A."/>
            <person name="Dufresne M."/>
            <person name="Freitag M."/>
            <person name="Grabherr M."/>
            <person name="Henrissat B."/>
            <person name="Houterman P.M."/>
            <person name="Kang S."/>
            <person name="Shim W.B."/>
            <person name="Woloshuk C."/>
            <person name="Xie X."/>
            <person name="Xu J.R."/>
            <person name="Antoniw J."/>
            <person name="Baker S.E."/>
            <person name="Bluhm B.H."/>
            <person name="Breakspear A."/>
            <person name="Brown D.W."/>
            <person name="Butchko R.A."/>
            <person name="Chapman S."/>
            <person name="Coulson R."/>
            <person name="Coutinho P.M."/>
            <person name="Danchin E.G."/>
            <person name="Diener A."/>
            <person name="Gale L.R."/>
            <person name="Gardiner D.M."/>
            <person name="Goff S."/>
            <person name="Hammond-Kosack K.E."/>
            <person name="Hilburn K."/>
            <person name="Hua-Van A."/>
            <person name="Jonkers W."/>
            <person name="Kazan K."/>
            <person name="Kodira C.D."/>
            <person name="Koehrsen M."/>
            <person name="Kumar L."/>
            <person name="Lee Y.H."/>
            <person name="Li L."/>
            <person name="Manners J.M."/>
            <person name="Miranda-Saavedra D."/>
            <person name="Mukherjee M."/>
            <person name="Park G."/>
            <person name="Park J."/>
            <person name="Park S.Y."/>
            <person name="Proctor R.H."/>
            <person name="Regev A."/>
            <person name="Ruiz-Roldan M.C."/>
            <person name="Sain D."/>
            <person name="Sakthikumar S."/>
            <person name="Sykes S."/>
            <person name="Schwartz D.C."/>
            <person name="Turgeon B.G."/>
            <person name="Wapinski I."/>
            <person name="Yoder O."/>
            <person name="Young S."/>
            <person name="Zeng Q."/>
            <person name="Zhou S."/>
            <person name="Galagan J."/>
            <person name="Cuomo C.A."/>
            <person name="Kistler H.C."/>
            <person name="Rep M."/>
        </authorList>
    </citation>
    <scope>NUCLEOTIDE SEQUENCE [LARGE SCALE GENOMIC DNA]</scope>
    <source>
        <strain evidence="7">4287</strain>
    </source>
</reference>
<evidence type="ECO:0000256" key="3">
    <source>
        <dbReference type="ARBA" id="ARBA00022801"/>
    </source>
</evidence>
<protein>
    <recommendedName>
        <fullName evidence="5">Endo-1,5-alpha-L-arabinanase A</fullName>
    </recommendedName>
</protein>
<dbReference type="EMBL" id="DS231711">
    <property type="protein sequence ID" value="KNB12413.1"/>
    <property type="molecule type" value="Genomic_DNA"/>
</dbReference>
<sequence>MDMDPHYGSICGFRGMDLNPDKNLWAPDISYHNGQYYLYYSASSFGQRTSAIFLATSKTGASGSWTNQGVVVESNNNNDYNAIDGNLFVDSDGKWWLSFGSFWSGIKLIQLDPKTGKRTGSSMYSLAKRDASVEGAVEAPFITKRGSTYYLWASFDKCCQGAASTYRVMVGRSNSITGPYVDKAGKQMMSGGGTEIMASHGSIHGPGHNAVFTDNDADVLVYHYYNNAGTALLGINLLRYDNGWPVAY</sequence>
<dbReference type="Gene3D" id="2.115.10.20">
    <property type="entry name" value="Glycosyl hydrolase domain, family 43"/>
    <property type="match status" value="1"/>
</dbReference>
<evidence type="ECO:0000256" key="6">
    <source>
        <dbReference type="PIRSR" id="PIRSR606710-2"/>
    </source>
</evidence>
<dbReference type="Proteomes" id="UP000009097">
    <property type="component" value="Unassembled WGS sequence"/>
</dbReference>
<organism evidence="7 8">
    <name type="scientific">Fusarium oxysporum f. sp. lycopersici (strain 4287 / CBS 123668 / FGSC 9935 / NRRL 34936)</name>
    <name type="common">Fusarium vascular wilt of tomato</name>
    <dbReference type="NCBI Taxonomy" id="426428"/>
    <lineage>
        <taxon>Eukaryota</taxon>
        <taxon>Fungi</taxon>
        <taxon>Dikarya</taxon>
        <taxon>Ascomycota</taxon>
        <taxon>Pezizomycotina</taxon>
        <taxon>Sordariomycetes</taxon>
        <taxon>Hypocreomycetidae</taxon>
        <taxon>Hypocreales</taxon>
        <taxon>Nectriaceae</taxon>
        <taxon>Fusarium</taxon>
        <taxon>Fusarium oxysporum species complex</taxon>
    </lineage>
</organism>
<evidence type="ECO:0000256" key="2">
    <source>
        <dbReference type="ARBA" id="ARBA00009865"/>
    </source>
</evidence>
<dbReference type="OrthoDB" id="195678at2759"/>
<gene>
    <name evidence="7" type="ORF">FOXG_12015</name>
</gene>
<comment type="similarity">
    <text evidence="2">Belongs to the glycosyl hydrolase 43 family.</text>
</comment>
<keyword evidence="4" id="KW-0326">Glycosidase</keyword>
<dbReference type="VEuPathDB" id="FungiDB:FOXG_12015"/>
<comment type="pathway">
    <text evidence="1">Glycan metabolism; L-arabinan degradation.</text>
</comment>
<name>A0A0J9VN63_FUSO4</name>
<evidence type="ECO:0000256" key="4">
    <source>
        <dbReference type="ARBA" id="ARBA00023295"/>
    </source>
</evidence>
<feature type="site" description="Important for catalytic activity, responsible for pKa modulation of the active site Glu and correct orientation of both the proton donor and substrate" evidence="6">
    <location>
        <position position="84"/>
    </location>
</feature>
<evidence type="ECO:0000256" key="5">
    <source>
        <dbReference type="ARBA" id="ARBA00042202"/>
    </source>
</evidence>
<dbReference type="InterPro" id="IPR006710">
    <property type="entry name" value="Glyco_hydro_43"/>
</dbReference>
<dbReference type="InterPro" id="IPR023296">
    <property type="entry name" value="Glyco_hydro_beta-prop_sf"/>
</dbReference>
<reference evidence="7" key="1">
    <citation type="submission" date="2007-04" db="EMBL/GenBank/DDBJ databases">
        <authorList>
            <consortium name="The Broad Institute Genome Sequencing Platform"/>
            <person name="Birren B."/>
            <person name="Lander E."/>
            <person name="Galagan J."/>
            <person name="Nusbaum C."/>
            <person name="Devon K."/>
            <person name="Ma L.-J."/>
            <person name="Jaffe D."/>
            <person name="Butler J."/>
            <person name="Alvarez P."/>
            <person name="Gnerre S."/>
            <person name="Grabherr M."/>
            <person name="Kleber M."/>
            <person name="Mauceli E."/>
            <person name="Brockman W."/>
            <person name="MacCallum I.A."/>
            <person name="Young S."/>
            <person name="LaButti K."/>
            <person name="DeCaprio D."/>
            <person name="Crawford M."/>
            <person name="Koehrsen M."/>
            <person name="Engels R."/>
            <person name="Montgomery P."/>
            <person name="Pearson M."/>
            <person name="Howarth C."/>
            <person name="Larson L."/>
            <person name="White J."/>
            <person name="O'Leary S."/>
            <person name="Kodira C."/>
            <person name="Zeng Q."/>
            <person name="Yandava C."/>
            <person name="Alvarado L."/>
            <person name="Kistler C."/>
            <person name="Shim W.-B."/>
            <person name="Kang S."/>
            <person name="Woloshuk C."/>
        </authorList>
    </citation>
    <scope>NUCLEOTIDE SEQUENCE</scope>
    <source>
        <strain evidence="7">4287</strain>
    </source>
</reference>
<dbReference type="SUPFAM" id="SSF75005">
    <property type="entry name" value="Arabinanase/levansucrase/invertase"/>
    <property type="match status" value="1"/>
</dbReference>
<dbReference type="KEGG" id="fox:FOXG_12015"/>
<dbReference type="RefSeq" id="XP_018250458.1">
    <property type="nucleotide sequence ID" value="XM_018391746.1"/>
</dbReference>
<dbReference type="GO" id="GO:0005975">
    <property type="term" value="P:carbohydrate metabolic process"/>
    <property type="evidence" value="ECO:0007669"/>
    <property type="project" value="InterPro"/>
</dbReference>
<dbReference type="GO" id="GO:0004553">
    <property type="term" value="F:hydrolase activity, hydrolyzing O-glycosyl compounds"/>
    <property type="evidence" value="ECO:0007669"/>
    <property type="project" value="InterPro"/>
</dbReference>
<keyword evidence="3" id="KW-0378">Hydrolase</keyword>
<evidence type="ECO:0000313" key="8">
    <source>
        <dbReference type="Proteomes" id="UP000009097"/>
    </source>
</evidence>
<evidence type="ECO:0000313" key="7">
    <source>
        <dbReference type="EMBL" id="KNB12413.1"/>
    </source>
</evidence>
<dbReference type="AlphaFoldDB" id="A0A0J9VN63"/>
<accession>A0A0J9VN63</accession>
<proteinExistence type="inferred from homology"/>
<dbReference type="PANTHER" id="PTHR43301">
    <property type="entry name" value="ARABINAN ENDO-1,5-ALPHA-L-ARABINOSIDASE"/>
    <property type="match status" value="1"/>
</dbReference>
<dbReference type="CDD" id="cd08998">
    <property type="entry name" value="GH43_Arb43a-like"/>
    <property type="match status" value="1"/>
</dbReference>
<dbReference type="Pfam" id="PF04616">
    <property type="entry name" value="Glyco_hydro_43"/>
    <property type="match status" value="1"/>
</dbReference>
<dbReference type="GeneID" id="28953382"/>
<evidence type="ECO:0000256" key="1">
    <source>
        <dbReference type="ARBA" id="ARBA00004834"/>
    </source>
</evidence>
<dbReference type="InterPro" id="IPR050727">
    <property type="entry name" value="GH43_arabinanases"/>
</dbReference>